<dbReference type="Gene3D" id="3.30.1360.120">
    <property type="entry name" value="Probable tRNA modification gtpase trme, domain 1"/>
    <property type="match status" value="1"/>
</dbReference>
<dbReference type="EMBL" id="PVTD01000002">
    <property type="protein sequence ID" value="PRY25234.1"/>
    <property type="molecule type" value="Genomic_DNA"/>
</dbReference>
<dbReference type="RefSeq" id="WP_106204153.1">
    <property type="nucleotide sequence ID" value="NZ_PVTD01000002.1"/>
</dbReference>
<dbReference type="InterPro" id="IPR007375">
    <property type="entry name" value="SoxG"/>
</dbReference>
<comment type="caution">
    <text evidence="1">The sequence shown here is derived from an EMBL/GenBank/DDBJ whole genome shotgun (WGS) entry which is preliminary data.</text>
</comment>
<proteinExistence type="predicted"/>
<dbReference type="InterPro" id="IPR027266">
    <property type="entry name" value="TrmE/GcvT-like"/>
</dbReference>
<dbReference type="Proteomes" id="UP000239480">
    <property type="component" value="Unassembled WGS sequence"/>
</dbReference>
<keyword evidence="2" id="KW-1185">Reference proteome</keyword>
<protein>
    <submittedName>
        <fullName evidence="1">Sarcosine oxidase subunit gamma</fullName>
    </submittedName>
</protein>
<dbReference type="OrthoDB" id="9814782at2"/>
<dbReference type="SUPFAM" id="SSF103025">
    <property type="entry name" value="Folate-binding domain"/>
    <property type="match status" value="1"/>
</dbReference>
<dbReference type="Pfam" id="PF04268">
    <property type="entry name" value="SoxG"/>
    <property type="match status" value="1"/>
</dbReference>
<name>A0A2T0RVP3_9RHOB</name>
<gene>
    <name evidence="1" type="ORF">CLV78_102411</name>
</gene>
<dbReference type="Gene3D" id="3.30.70.1520">
    <property type="entry name" value="Heterotetrameric sarcosine oxidase"/>
    <property type="match status" value="1"/>
</dbReference>
<accession>A0A2T0RVP3</accession>
<evidence type="ECO:0000313" key="1">
    <source>
        <dbReference type="EMBL" id="PRY25234.1"/>
    </source>
</evidence>
<organism evidence="1 2">
    <name type="scientific">Aliiruegeria haliotis</name>
    <dbReference type="NCBI Taxonomy" id="1280846"/>
    <lineage>
        <taxon>Bacteria</taxon>
        <taxon>Pseudomonadati</taxon>
        <taxon>Pseudomonadota</taxon>
        <taxon>Alphaproteobacteria</taxon>
        <taxon>Rhodobacterales</taxon>
        <taxon>Roseobacteraceae</taxon>
        <taxon>Aliiruegeria</taxon>
    </lineage>
</organism>
<sequence>MSDAMTALNGASMQGPVAAVREAALQGMVLLRGDLADETLAAVVKDLTGCDLPGQREMVQAGNTAVAWMSPDELLLLVPYEEAGTTVASLSQALEGVYHLAVDVSDARALFRISGEGAREVLARLCPVDLSPAAFGPGEMRRSRLAQVPAAFWIDETGTISLVCFRSVAGYAFGALSAAAESGPVNFL</sequence>
<dbReference type="AlphaFoldDB" id="A0A2T0RVP3"/>
<evidence type="ECO:0000313" key="2">
    <source>
        <dbReference type="Proteomes" id="UP000239480"/>
    </source>
</evidence>
<reference evidence="1 2" key="1">
    <citation type="submission" date="2018-03" db="EMBL/GenBank/DDBJ databases">
        <title>Genomic Encyclopedia of Archaeal and Bacterial Type Strains, Phase II (KMG-II): from individual species to whole genera.</title>
        <authorList>
            <person name="Goeker M."/>
        </authorList>
    </citation>
    <scope>NUCLEOTIDE SEQUENCE [LARGE SCALE GENOMIC DNA]</scope>
    <source>
        <strain evidence="1 2">DSM 29328</strain>
    </source>
</reference>